<evidence type="ECO:0000259" key="3">
    <source>
        <dbReference type="Pfam" id="PF00685"/>
    </source>
</evidence>
<dbReference type="InterPro" id="IPR000863">
    <property type="entry name" value="Sulfotransferase_dom"/>
</dbReference>
<accession>A0ABX1SZ79</accession>
<proteinExistence type="inferred from homology"/>
<keyword evidence="2" id="KW-0808">Transferase</keyword>
<keyword evidence="5" id="KW-1185">Reference proteome</keyword>
<dbReference type="EMBL" id="LANA01000001">
    <property type="protein sequence ID" value="NMN67148.1"/>
    <property type="molecule type" value="Genomic_DNA"/>
</dbReference>
<dbReference type="SUPFAM" id="SSF52540">
    <property type="entry name" value="P-loop containing nucleoside triphosphate hydrolases"/>
    <property type="match status" value="1"/>
</dbReference>
<gene>
    <name evidence="4" type="ORF">VP91_00002850</name>
</gene>
<evidence type="ECO:0000313" key="4">
    <source>
        <dbReference type="EMBL" id="NMN67148.1"/>
    </source>
</evidence>
<feature type="domain" description="Sulfotransferase" evidence="3">
    <location>
        <begin position="3"/>
        <end position="278"/>
    </location>
</feature>
<dbReference type="RefSeq" id="WP_169035660.1">
    <property type="nucleotide sequence ID" value="NZ_LANA01000001.1"/>
</dbReference>
<evidence type="ECO:0000256" key="1">
    <source>
        <dbReference type="ARBA" id="ARBA00005771"/>
    </source>
</evidence>
<dbReference type="Gene3D" id="3.40.50.300">
    <property type="entry name" value="P-loop containing nucleotide triphosphate hydrolases"/>
    <property type="match status" value="1"/>
</dbReference>
<dbReference type="Pfam" id="PF00685">
    <property type="entry name" value="Sulfotransfer_1"/>
    <property type="match status" value="1"/>
</dbReference>
<evidence type="ECO:0000313" key="5">
    <source>
        <dbReference type="Proteomes" id="UP001166004"/>
    </source>
</evidence>
<dbReference type="InterPro" id="IPR027417">
    <property type="entry name" value="P-loop_NTPase"/>
</dbReference>
<dbReference type="Proteomes" id="UP001166004">
    <property type="component" value="Unassembled WGS sequence"/>
</dbReference>
<comment type="caution">
    <text evidence="4">The sequence shown here is derived from an EMBL/GenBank/DDBJ whole genome shotgun (WGS) entry which is preliminary data.</text>
</comment>
<sequence>MITWLASYPKSGNTWLRALLTAYFYSPDGVFNFQIINRIYQFPAKIFFKNYPNKFFKLDDSSKFWIDAQNKINEDKSFKLFKTHNAFLNVNKNKFTNLKNTNGCIYIVRDPRNVITSVMNHYEHNYHEALKWMLDDKGLLFEKEDDQFKNFQFLSSWKNHYKSWVDTKLFPVLSVRYEDIDEKPLKIFEEVINFLIKIGNLNTTFNKEKAKKCIETCKFEILKEKEKKEGFKESPIGQKTGKKLTFFNLGRDNDWKKILPKDIKKEMNDIFREDLIKWGYEIND</sequence>
<organism evidence="4 5">
    <name type="scientific">Pelagibacter ubique</name>
    <dbReference type="NCBI Taxonomy" id="198252"/>
    <lineage>
        <taxon>Bacteria</taxon>
        <taxon>Pseudomonadati</taxon>
        <taxon>Pseudomonadota</taxon>
        <taxon>Alphaproteobacteria</taxon>
        <taxon>Candidatus Pelagibacterales</taxon>
        <taxon>Candidatus Pelagibacteraceae</taxon>
        <taxon>Candidatus Pelagibacter</taxon>
    </lineage>
</organism>
<name>A0ABX1SZ79_PELUQ</name>
<dbReference type="PANTHER" id="PTHR11783">
    <property type="entry name" value="SULFOTRANSFERASE SULT"/>
    <property type="match status" value="1"/>
</dbReference>
<reference evidence="4 5" key="1">
    <citation type="submission" date="2019-07" db="EMBL/GenBank/DDBJ databases">
        <title>SAR11 Genome Evolution.</title>
        <authorList>
            <person name="Giovannoni S."/>
        </authorList>
    </citation>
    <scope>NUCLEOTIDE SEQUENCE [LARGE SCALE GENOMIC DNA]</scope>
    <source>
        <strain evidence="4 5">HTCC9565</strain>
    </source>
</reference>
<evidence type="ECO:0000256" key="2">
    <source>
        <dbReference type="ARBA" id="ARBA00022679"/>
    </source>
</evidence>
<protein>
    <submittedName>
        <fullName evidence="4">Sulfotransferase domain-containing protein</fullName>
    </submittedName>
</protein>
<comment type="similarity">
    <text evidence="1">Belongs to the sulfotransferase 1 family.</text>
</comment>